<dbReference type="Gene3D" id="3.30.450.180">
    <property type="match status" value="1"/>
</dbReference>
<dbReference type="AlphaFoldDB" id="A0AAU1U3E4"/>
<dbReference type="Gene3D" id="1.10.260.40">
    <property type="entry name" value="lambda repressor-like DNA-binding domains"/>
    <property type="match status" value="1"/>
</dbReference>
<dbReference type="GO" id="GO:0003677">
    <property type="term" value="F:DNA binding"/>
    <property type="evidence" value="ECO:0007669"/>
    <property type="project" value="InterPro"/>
</dbReference>
<dbReference type="InterPro" id="IPR010982">
    <property type="entry name" value="Lambda_DNA-bd_dom_sf"/>
</dbReference>
<dbReference type="SUPFAM" id="SSF47413">
    <property type="entry name" value="lambda repressor-like DNA-binding domains"/>
    <property type="match status" value="1"/>
</dbReference>
<dbReference type="EMBL" id="CP108195">
    <property type="protein sequence ID" value="WTS11925.1"/>
    <property type="molecule type" value="Genomic_DNA"/>
</dbReference>
<evidence type="ECO:0000313" key="2">
    <source>
        <dbReference type="EMBL" id="WTS11925.1"/>
    </source>
</evidence>
<proteinExistence type="predicted"/>
<sequence>MSDTAHTPSKHAVSPELGPLLKRWRKRIDHRRITGIDSTRRRLKPGLTQDEVASLTGVASSWYRQLEGGSPRPVSEQFVQRLAMTLRLKEAERVILFQLALGHAPPPPRTAPDPASYANLQSVLDALLPHPAYVSNLWWDIVAHNKPQEDWFPWLPYEPNLMRFAFLYPEARDQLVNWRSDWAVPFLAQIRFAIATHPDVPELLQLRDDILDGNDEARELWADRLAQAHPDGDVRGFSLPFHGGQEIQVRIMAFAPMSHPDLRLIALVRQ</sequence>
<protein>
    <submittedName>
        <fullName evidence="2">Helix-turn-helix transcriptional regulator</fullName>
    </submittedName>
</protein>
<dbReference type="InterPro" id="IPR001387">
    <property type="entry name" value="Cro/C1-type_HTH"/>
</dbReference>
<dbReference type="PANTHER" id="PTHR35010">
    <property type="entry name" value="BLL4672 PROTEIN-RELATED"/>
    <property type="match status" value="1"/>
</dbReference>
<gene>
    <name evidence="2" type="ORF">OHU69_13330</name>
</gene>
<dbReference type="Pfam" id="PF17765">
    <property type="entry name" value="MLTR_LBD"/>
    <property type="match status" value="1"/>
</dbReference>
<dbReference type="SMART" id="SM00530">
    <property type="entry name" value="HTH_XRE"/>
    <property type="match status" value="1"/>
</dbReference>
<dbReference type="Pfam" id="PF13560">
    <property type="entry name" value="HTH_31"/>
    <property type="match status" value="1"/>
</dbReference>
<dbReference type="InterPro" id="IPR041413">
    <property type="entry name" value="MLTR_LBD"/>
</dbReference>
<dbReference type="CDD" id="cd00093">
    <property type="entry name" value="HTH_XRE"/>
    <property type="match status" value="1"/>
</dbReference>
<organism evidence="2">
    <name type="scientific">Streptomyces sp. NBC_00119</name>
    <dbReference type="NCBI Taxonomy" id="2975659"/>
    <lineage>
        <taxon>Bacteria</taxon>
        <taxon>Bacillati</taxon>
        <taxon>Actinomycetota</taxon>
        <taxon>Actinomycetes</taxon>
        <taxon>Kitasatosporales</taxon>
        <taxon>Streptomycetaceae</taxon>
        <taxon>Streptomyces</taxon>
    </lineage>
</organism>
<accession>A0AAU1U3E4</accession>
<evidence type="ECO:0000259" key="1">
    <source>
        <dbReference type="SMART" id="SM00530"/>
    </source>
</evidence>
<feature type="domain" description="HTH cro/C1-type" evidence="1">
    <location>
        <begin position="20"/>
        <end position="93"/>
    </location>
</feature>
<name>A0AAU1U3E4_9ACTN</name>
<dbReference type="PANTHER" id="PTHR35010:SF2">
    <property type="entry name" value="BLL4672 PROTEIN"/>
    <property type="match status" value="1"/>
</dbReference>
<reference evidence="2" key="1">
    <citation type="submission" date="2022-10" db="EMBL/GenBank/DDBJ databases">
        <title>The complete genomes of actinobacterial strains from the NBC collection.</title>
        <authorList>
            <person name="Joergensen T.S."/>
            <person name="Alvarez Arevalo M."/>
            <person name="Sterndorff E.B."/>
            <person name="Faurdal D."/>
            <person name="Vuksanovic O."/>
            <person name="Mourched A.-S."/>
            <person name="Charusanti P."/>
            <person name="Shaw S."/>
            <person name="Blin K."/>
            <person name="Weber T."/>
        </authorList>
    </citation>
    <scope>NUCLEOTIDE SEQUENCE</scope>
    <source>
        <strain evidence="2">NBC_00119</strain>
    </source>
</reference>